<keyword evidence="2" id="KW-0732">Signal</keyword>
<dbReference type="PANTHER" id="PTHR30632:SF0">
    <property type="entry name" value="SULFATE-BINDING PROTEIN"/>
    <property type="match status" value="1"/>
</dbReference>
<organism evidence="3">
    <name type="scientific">freshwater metagenome</name>
    <dbReference type="NCBI Taxonomy" id="449393"/>
    <lineage>
        <taxon>unclassified sequences</taxon>
        <taxon>metagenomes</taxon>
        <taxon>ecological metagenomes</taxon>
    </lineage>
</organism>
<dbReference type="NCBIfam" id="TIGR01256">
    <property type="entry name" value="modA"/>
    <property type="match status" value="1"/>
</dbReference>
<proteinExistence type="predicted"/>
<evidence type="ECO:0000313" key="3">
    <source>
        <dbReference type="EMBL" id="CAB5047155.1"/>
    </source>
</evidence>
<reference evidence="3" key="1">
    <citation type="submission" date="2020-05" db="EMBL/GenBank/DDBJ databases">
        <authorList>
            <person name="Chiriac C."/>
            <person name="Salcher M."/>
            <person name="Ghai R."/>
            <person name="Kavagutti S V."/>
        </authorList>
    </citation>
    <scope>NUCLEOTIDE SEQUENCE</scope>
</reference>
<dbReference type="InterPro" id="IPR050682">
    <property type="entry name" value="ModA/WtpA"/>
</dbReference>
<evidence type="ECO:0000256" key="1">
    <source>
        <dbReference type="ARBA" id="ARBA00022723"/>
    </source>
</evidence>
<dbReference type="AlphaFoldDB" id="A0A6J7T0T6"/>
<sequence>MRRLASLVMVPIFGLVFAGCASSDDTTTSLRVAATSSLTEVFNDIGEQFMQANPDITIALNFASSSDLALQISQGLPADVFASADVKNMAKVTDAGLLLGQSVTFATNSLEIVVEKGNPLFVDSLAQLATPGLLFVTCPIEVPIGGYTAEVLRNAGVTVTPASLEENVKGILTKVALGEADAGIVYRTDILAAGNSVTGVPIADNVNVTTKYLVGALRDSQNQDASQRFIIFLSSEQGQKIFSQFGFGPA</sequence>
<keyword evidence="1" id="KW-0479">Metal-binding</keyword>
<dbReference type="GO" id="GO:0046872">
    <property type="term" value="F:metal ion binding"/>
    <property type="evidence" value="ECO:0007669"/>
    <property type="project" value="UniProtKB-KW"/>
</dbReference>
<dbReference type="GO" id="GO:0015689">
    <property type="term" value="P:molybdate ion transport"/>
    <property type="evidence" value="ECO:0007669"/>
    <property type="project" value="InterPro"/>
</dbReference>
<dbReference type="Pfam" id="PF13531">
    <property type="entry name" value="SBP_bac_11"/>
    <property type="match status" value="1"/>
</dbReference>
<gene>
    <name evidence="3" type="ORF">UFOPK4275_00438</name>
</gene>
<dbReference type="InterPro" id="IPR005950">
    <property type="entry name" value="ModA"/>
</dbReference>
<dbReference type="SUPFAM" id="SSF53850">
    <property type="entry name" value="Periplasmic binding protein-like II"/>
    <property type="match status" value="1"/>
</dbReference>
<dbReference type="GO" id="GO:0030973">
    <property type="term" value="F:molybdate ion binding"/>
    <property type="evidence" value="ECO:0007669"/>
    <property type="project" value="TreeGrafter"/>
</dbReference>
<dbReference type="PANTHER" id="PTHR30632">
    <property type="entry name" value="MOLYBDATE-BINDING PERIPLASMIC PROTEIN"/>
    <property type="match status" value="1"/>
</dbReference>
<dbReference type="PIRSF" id="PIRSF004846">
    <property type="entry name" value="ModA"/>
    <property type="match status" value="1"/>
</dbReference>
<dbReference type="Gene3D" id="3.40.190.10">
    <property type="entry name" value="Periplasmic binding protein-like II"/>
    <property type="match status" value="2"/>
</dbReference>
<evidence type="ECO:0000256" key="2">
    <source>
        <dbReference type="ARBA" id="ARBA00022729"/>
    </source>
</evidence>
<accession>A0A6J7T0T6</accession>
<protein>
    <submittedName>
        <fullName evidence="3">Unannotated protein</fullName>
    </submittedName>
</protein>
<name>A0A6J7T0T6_9ZZZZ</name>
<dbReference type="PROSITE" id="PS51257">
    <property type="entry name" value="PROKAR_LIPOPROTEIN"/>
    <property type="match status" value="1"/>
</dbReference>
<dbReference type="EMBL" id="CAFBQJ010000054">
    <property type="protein sequence ID" value="CAB5047155.1"/>
    <property type="molecule type" value="Genomic_DNA"/>
</dbReference>